<gene>
    <name evidence="3" type="ORF">FB380_004509</name>
    <name evidence="2" type="ORF">GCM10011589_43020</name>
</gene>
<keyword evidence="5" id="KW-1185">Reference proteome</keyword>
<comment type="caution">
    <text evidence="3">The sequence shown here is derived from an EMBL/GenBank/DDBJ whole genome shotgun (WGS) entry which is preliminary data.</text>
</comment>
<dbReference type="EMBL" id="JAAMPA010000003">
    <property type="protein sequence ID" value="NIH70011.1"/>
    <property type="molecule type" value="Genomic_DNA"/>
</dbReference>
<accession>A0A846LRB2</accession>
<evidence type="ECO:0000313" key="5">
    <source>
        <dbReference type="Proteomes" id="UP000648663"/>
    </source>
</evidence>
<proteinExistence type="predicted"/>
<evidence type="ECO:0000313" key="4">
    <source>
        <dbReference type="Proteomes" id="UP000552836"/>
    </source>
</evidence>
<dbReference type="Proteomes" id="UP000552836">
    <property type="component" value="Unassembled WGS sequence"/>
</dbReference>
<reference evidence="2" key="4">
    <citation type="submission" date="2024-05" db="EMBL/GenBank/DDBJ databases">
        <authorList>
            <person name="Sun Q."/>
            <person name="Zhou Y."/>
        </authorList>
    </citation>
    <scope>NUCLEOTIDE SEQUENCE</scope>
    <source>
        <strain evidence="2">CGMCC 4.5581</strain>
    </source>
</reference>
<evidence type="ECO:0000313" key="2">
    <source>
        <dbReference type="EMBL" id="GGL82039.1"/>
    </source>
</evidence>
<dbReference type="RefSeq" id="WP_166757541.1">
    <property type="nucleotide sequence ID" value="NZ_BAABJU010000002.1"/>
</dbReference>
<dbReference type="EMBL" id="BMMI01000010">
    <property type="protein sequence ID" value="GGL82039.1"/>
    <property type="molecule type" value="Genomic_DNA"/>
</dbReference>
<protein>
    <submittedName>
        <fullName evidence="3">Uncharacterized protein</fullName>
    </submittedName>
</protein>
<dbReference type="AlphaFoldDB" id="A0A846LRB2"/>
<dbReference type="Proteomes" id="UP000648663">
    <property type="component" value="Unassembled WGS sequence"/>
</dbReference>
<reference evidence="3 4" key="3">
    <citation type="submission" date="2020-02" db="EMBL/GenBank/DDBJ databases">
        <title>Sequencing the genomes of 1000 actinobacteria strains.</title>
        <authorList>
            <person name="Klenk H.-P."/>
        </authorList>
    </citation>
    <scope>NUCLEOTIDE SEQUENCE [LARGE SCALE GENOMIC DNA]</scope>
    <source>
        <strain evidence="3 4">DSM 45201</strain>
    </source>
</reference>
<reference evidence="5" key="2">
    <citation type="journal article" date="2019" name="Int. J. Syst. Evol. Microbiol.">
        <title>The Global Catalogue of Microorganisms (GCM) 10K type strain sequencing project: providing services to taxonomists for standard genome sequencing and annotation.</title>
        <authorList>
            <consortium name="The Broad Institute Genomics Platform"/>
            <consortium name="The Broad Institute Genome Sequencing Center for Infectious Disease"/>
            <person name="Wu L."/>
            <person name="Ma J."/>
        </authorList>
    </citation>
    <scope>NUCLEOTIDE SEQUENCE [LARGE SCALE GENOMIC DNA]</scope>
    <source>
        <strain evidence="5">CGMCC 4.5581</strain>
    </source>
</reference>
<organism evidence="3 4">
    <name type="scientific">Modestobacter marinus</name>
    <dbReference type="NCBI Taxonomy" id="477641"/>
    <lineage>
        <taxon>Bacteria</taxon>
        <taxon>Bacillati</taxon>
        <taxon>Actinomycetota</taxon>
        <taxon>Actinomycetes</taxon>
        <taxon>Geodermatophilales</taxon>
        <taxon>Geodermatophilaceae</taxon>
        <taxon>Modestobacter</taxon>
    </lineage>
</organism>
<name>A0A846LRB2_9ACTN</name>
<evidence type="ECO:0000256" key="1">
    <source>
        <dbReference type="SAM" id="MobiDB-lite"/>
    </source>
</evidence>
<reference evidence="2" key="1">
    <citation type="journal article" date="2014" name="Int. J. Syst. Evol. Microbiol.">
        <title>Complete genome of a new Firmicutes species belonging to the dominant human colonic microbiota ('Ruminococcus bicirculans') reveals two chromosomes and a selective capacity to utilize plant glucans.</title>
        <authorList>
            <consortium name="NISC Comparative Sequencing Program"/>
            <person name="Wegmann U."/>
            <person name="Louis P."/>
            <person name="Goesmann A."/>
            <person name="Henrissat B."/>
            <person name="Duncan S.H."/>
            <person name="Flint H.J."/>
        </authorList>
    </citation>
    <scope>NUCLEOTIDE SEQUENCE</scope>
    <source>
        <strain evidence="2">CGMCC 4.5581</strain>
    </source>
</reference>
<feature type="region of interest" description="Disordered" evidence="1">
    <location>
        <begin position="31"/>
        <end position="53"/>
    </location>
</feature>
<evidence type="ECO:0000313" key="3">
    <source>
        <dbReference type="EMBL" id="NIH70011.1"/>
    </source>
</evidence>
<sequence>MTEQADPRAQYRQLPEPVTPDQFVEVRDAEPPLPVETPAHVDLRQLASGGGPV</sequence>